<evidence type="ECO:0000256" key="1">
    <source>
        <dbReference type="SAM" id="MobiDB-lite"/>
    </source>
</evidence>
<feature type="signal peptide" evidence="2">
    <location>
        <begin position="1"/>
        <end position="30"/>
    </location>
</feature>
<keyword evidence="4" id="KW-1185">Reference proteome</keyword>
<proteinExistence type="predicted"/>
<protein>
    <recommendedName>
        <fullName evidence="5">ESPR domain-containing protein</fullName>
    </recommendedName>
</protein>
<comment type="caution">
    <text evidence="3">The sequence shown here is derived from an EMBL/GenBank/DDBJ whole genome shotgun (WGS) entry which is preliminary data.</text>
</comment>
<dbReference type="EMBL" id="JAQSIP010000004">
    <property type="protein sequence ID" value="MDD0838953.1"/>
    <property type="molecule type" value="Genomic_DNA"/>
</dbReference>
<sequence length="176" mass="17623">MAQRVLFAGARLGLVQVALWALWAAGPAQAFEGREGWLRGANGAAARSEMVGKEGEIARRRGFVGENAAGQAVGGRAESLRGPDGGAAGRVGGFSEGPNGSLNHESAAGLRGADGTMQSQSSFDRSGTGPATGQRTTTATGVDGNSYQGNTSYTQGQGISHSGTCRNAAGAVIACP</sequence>
<gene>
    <name evidence="3" type="ORF">PSQ40_10260</name>
</gene>
<feature type="chain" id="PRO_5046036566" description="ESPR domain-containing protein" evidence="2">
    <location>
        <begin position="31"/>
        <end position="176"/>
    </location>
</feature>
<name>A0ABT5MY16_9BURK</name>
<evidence type="ECO:0008006" key="5">
    <source>
        <dbReference type="Google" id="ProtNLM"/>
    </source>
</evidence>
<dbReference type="RefSeq" id="WP_273951307.1">
    <property type="nucleotide sequence ID" value="NZ_JAQSIP010000004.1"/>
</dbReference>
<organism evidence="3 4">
    <name type="scientific">Curvibacter cyanobacteriorum</name>
    <dbReference type="NCBI Taxonomy" id="3026422"/>
    <lineage>
        <taxon>Bacteria</taxon>
        <taxon>Pseudomonadati</taxon>
        <taxon>Pseudomonadota</taxon>
        <taxon>Betaproteobacteria</taxon>
        <taxon>Burkholderiales</taxon>
        <taxon>Comamonadaceae</taxon>
        <taxon>Curvibacter</taxon>
    </lineage>
</organism>
<keyword evidence="2" id="KW-0732">Signal</keyword>
<accession>A0ABT5MY16</accession>
<evidence type="ECO:0000313" key="4">
    <source>
        <dbReference type="Proteomes" id="UP001528673"/>
    </source>
</evidence>
<evidence type="ECO:0000313" key="3">
    <source>
        <dbReference type="EMBL" id="MDD0838953.1"/>
    </source>
</evidence>
<dbReference type="Proteomes" id="UP001528673">
    <property type="component" value="Unassembled WGS sequence"/>
</dbReference>
<feature type="region of interest" description="Disordered" evidence="1">
    <location>
        <begin position="69"/>
        <end position="163"/>
    </location>
</feature>
<feature type="compositionally biased region" description="Gly residues" evidence="1">
    <location>
        <begin position="83"/>
        <end position="95"/>
    </location>
</feature>
<reference evidence="3 4" key="1">
    <citation type="submission" date="2023-02" db="EMBL/GenBank/DDBJ databases">
        <title>Bacterial whole genomic sequence of Curvibacter sp. HBC61.</title>
        <authorList>
            <person name="Le V."/>
            <person name="Ko S.-R."/>
            <person name="Ahn C.-Y."/>
            <person name="Oh H.-M."/>
        </authorList>
    </citation>
    <scope>NUCLEOTIDE SEQUENCE [LARGE SCALE GENOMIC DNA]</scope>
    <source>
        <strain evidence="3 4">HBC61</strain>
    </source>
</reference>
<feature type="compositionally biased region" description="Polar residues" evidence="1">
    <location>
        <begin position="116"/>
        <end position="163"/>
    </location>
</feature>
<evidence type="ECO:0000256" key="2">
    <source>
        <dbReference type="SAM" id="SignalP"/>
    </source>
</evidence>